<proteinExistence type="predicted"/>
<feature type="signal peptide" evidence="1">
    <location>
        <begin position="1"/>
        <end position="25"/>
    </location>
</feature>
<dbReference type="InterPro" id="IPR036249">
    <property type="entry name" value="Thioredoxin-like_sf"/>
</dbReference>
<keyword evidence="4" id="KW-1185">Reference proteome</keyword>
<feature type="chain" id="PRO_5017472123" evidence="1">
    <location>
        <begin position="26"/>
        <end position="154"/>
    </location>
</feature>
<dbReference type="EMBL" id="QNRT01000001">
    <property type="protein sequence ID" value="RBP53443.1"/>
    <property type="molecule type" value="Genomic_DNA"/>
</dbReference>
<sequence>MKLPNHTQVLFAALLSAAVSTTADAQKLYKWVDAQGNISYQDSPPPENAKLLDEKQVGRTGGSEADAPANGDPIKVYTVANCALCAQSVLLMIKMGVPHVELPLNEDRAAQSLILEKTSSLIAPTIMIGETILQAPSDDELSEAITAAGYTVKE</sequence>
<dbReference type="Proteomes" id="UP000253083">
    <property type="component" value="Unassembled WGS sequence"/>
</dbReference>
<dbReference type="RefSeq" id="WP_113953008.1">
    <property type="nucleotide sequence ID" value="NZ_QNRT01000001.1"/>
</dbReference>
<dbReference type="InParanoid" id="A0A395JQ26"/>
<evidence type="ECO:0000259" key="2">
    <source>
        <dbReference type="Pfam" id="PF13511"/>
    </source>
</evidence>
<dbReference type="OrthoDB" id="7064973at2"/>
<name>A0A395JQ26_9GAMM</name>
<evidence type="ECO:0000256" key="1">
    <source>
        <dbReference type="SAM" id="SignalP"/>
    </source>
</evidence>
<reference evidence="3 4" key="1">
    <citation type="submission" date="2018-06" db="EMBL/GenBank/DDBJ databases">
        <title>Genomic Encyclopedia of Type Strains, Phase IV (KMG-IV): sequencing the most valuable type-strain genomes for metagenomic binning, comparative biology and taxonomic classification.</title>
        <authorList>
            <person name="Goeker M."/>
        </authorList>
    </citation>
    <scope>NUCLEOTIDE SEQUENCE [LARGE SCALE GENOMIC DNA]</scope>
    <source>
        <strain evidence="3 4">DSM 24032</strain>
    </source>
</reference>
<dbReference type="SUPFAM" id="SSF52833">
    <property type="entry name" value="Thioredoxin-like"/>
    <property type="match status" value="1"/>
</dbReference>
<comment type="caution">
    <text evidence="3">The sequence shown here is derived from an EMBL/GenBank/DDBJ whole genome shotgun (WGS) entry which is preliminary data.</text>
</comment>
<keyword evidence="1" id="KW-0732">Signal</keyword>
<gene>
    <name evidence="3" type="ORF">DFR28_101829</name>
</gene>
<evidence type="ECO:0000313" key="3">
    <source>
        <dbReference type="EMBL" id="RBP53443.1"/>
    </source>
</evidence>
<dbReference type="Pfam" id="PF13511">
    <property type="entry name" value="DUF4124"/>
    <property type="match status" value="1"/>
</dbReference>
<dbReference type="Gene3D" id="3.40.30.10">
    <property type="entry name" value="Glutaredoxin"/>
    <property type="match status" value="1"/>
</dbReference>
<dbReference type="InterPro" id="IPR025392">
    <property type="entry name" value="DUF4124"/>
</dbReference>
<protein>
    <submittedName>
        <fullName evidence="3">Glutaredoxin</fullName>
    </submittedName>
</protein>
<feature type="domain" description="DUF4124" evidence="2">
    <location>
        <begin position="16"/>
        <end position="71"/>
    </location>
</feature>
<dbReference type="CDD" id="cd02976">
    <property type="entry name" value="NrdH"/>
    <property type="match status" value="1"/>
</dbReference>
<evidence type="ECO:0000313" key="4">
    <source>
        <dbReference type="Proteomes" id="UP000253083"/>
    </source>
</evidence>
<dbReference type="AlphaFoldDB" id="A0A395JQ26"/>
<organism evidence="3 4">
    <name type="scientific">Arenicella xantha</name>
    <dbReference type="NCBI Taxonomy" id="644221"/>
    <lineage>
        <taxon>Bacteria</taxon>
        <taxon>Pseudomonadati</taxon>
        <taxon>Pseudomonadota</taxon>
        <taxon>Gammaproteobacteria</taxon>
        <taxon>Arenicellales</taxon>
        <taxon>Arenicellaceae</taxon>
        <taxon>Arenicella</taxon>
    </lineage>
</organism>
<accession>A0A395JQ26</accession>